<proteinExistence type="predicted"/>
<evidence type="ECO:0000313" key="1">
    <source>
        <dbReference type="EMBL" id="MBA8876331.1"/>
    </source>
</evidence>
<protein>
    <submittedName>
        <fullName evidence="1">Uncharacterized protein</fullName>
    </submittedName>
</protein>
<keyword evidence="2" id="KW-1185">Reference proteome</keyword>
<dbReference type="EMBL" id="JACGXN010000001">
    <property type="protein sequence ID" value="MBA8876331.1"/>
    <property type="molecule type" value="Genomic_DNA"/>
</dbReference>
<gene>
    <name evidence="1" type="ORF">FHW16_000013</name>
</gene>
<reference evidence="1 2" key="1">
    <citation type="submission" date="2020-07" db="EMBL/GenBank/DDBJ databases">
        <title>Genomic Encyclopedia of Type Strains, Phase IV (KMG-V): Genome sequencing to study the core and pangenomes of soil and plant-associated prokaryotes.</title>
        <authorList>
            <person name="Whitman W."/>
        </authorList>
    </citation>
    <scope>NUCLEOTIDE SEQUENCE [LARGE SCALE GENOMIC DNA]</scope>
    <source>
        <strain evidence="1 2">AN3</strain>
    </source>
</reference>
<dbReference type="RefSeq" id="WP_182547149.1">
    <property type="nucleotide sequence ID" value="NZ_JACGXN010000001.1"/>
</dbReference>
<comment type="caution">
    <text evidence="1">The sequence shown here is derived from an EMBL/GenBank/DDBJ whole genome shotgun (WGS) entry which is preliminary data.</text>
</comment>
<organism evidence="1 2">
    <name type="scientific">Phyllobacterium myrsinacearum</name>
    <dbReference type="NCBI Taxonomy" id="28101"/>
    <lineage>
        <taxon>Bacteria</taxon>
        <taxon>Pseudomonadati</taxon>
        <taxon>Pseudomonadota</taxon>
        <taxon>Alphaproteobacteria</taxon>
        <taxon>Hyphomicrobiales</taxon>
        <taxon>Phyllobacteriaceae</taxon>
        <taxon>Phyllobacterium</taxon>
    </lineage>
</organism>
<accession>A0A839E8Y2</accession>
<evidence type="ECO:0000313" key="2">
    <source>
        <dbReference type="Proteomes" id="UP000549052"/>
    </source>
</evidence>
<name>A0A839E8Y2_9HYPH</name>
<dbReference type="Proteomes" id="UP000549052">
    <property type="component" value="Unassembled WGS sequence"/>
</dbReference>
<sequence length="79" mass="9095">MIRAEIVGPLTEYEYQTPEQRHAHCMEVMRERFLDEVSTSDIRVIADEAELAGWNYREVRRAIDALVEEKAGQADEGPC</sequence>
<dbReference type="AlphaFoldDB" id="A0A839E8Y2"/>